<dbReference type="STRING" id="461836.A0A0L0DJE3"/>
<accession>A0A0L0DJE3</accession>
<dbReference type="InterPro" id="IPR042453">
    <property type="entry name" value="WDR53"/>
</dbReference>
<evidence type="ECO:0000313" key="2">
    <source>
        <dbReference type="EMBL" id="KNC52186.1"/>
    </source>
</evidence>
<dbReference type="PANTHER" id="PTHR44666:SF1">
    <property type="entry name" value="WD REPEAT-CONTAINING PROTEIN 53"/>
    <property type="match status" value="1"/>
</dbReference>
<sequence length="384" mass="39334">MAAESGASVVRSDNGVMLWEVGTEMGCVGQWRCPAGGEGGEDDDEVGVLAWIPVDDDGGQAMGGGKKGGKKKKKGGKKKKVKAPPSLRRPTDALITVGRQVMRAVGLAPGHDGVDSEILPVAWSVALLGDDAAGISINSRGSRAVIADDAGTVTILETRTGAPVGALSVHGSLAGDVAFAPALGAAAVVSGGYDSILALSYLPASKAGKTKPFRLDFTPPASSVELTQMVNPPYVHAVEVVAYLAVVARGDGVVSFVNLKTGAVVRNVRGHRARVTQIAVAKLEPTRAAGVWEAVVVSASDDTTLRVFALSLDLNASADAHVLDDPAAELVRDDAVLVVDHGLKINWIATSPLSSGSGLEVLVADTSCSLARYELALELGSGHV</sequence>
<feature type="region of interest" description="Disordered" evidence="1">
    <location>
        <begin position="55"/>
        <end position="85"/>
    </location>
</feature>
<dbReference type="RefSeq" id="XP_013762189.1">
    <property type="nucleotide sequence ID" value="XM_013906735.1"/>
</dbReference>
<keyword evidence="3" id="KW-1185">Reference proteome</keyword>
<evidence type="ECO:0000313" key="3">
    <source>
        <dbReference type="Proteomes" id="UP000054408"/>
    </source>
</evidence>
<dbReference type="AlphaFoldDB" id="A0A0L0DJE3"/>
<dbReference type="InterPro" id="IPR015943">
    <property type="entry name" value="WD40/YVTN_repeat-like_dom_sf"/>
</dbReference>
<feature type="compositionally biased region" description="Basic residues" evidence="1">
    <location>
        <begin position="67"/>
        <end position="82"/>
    </location>
</feature>
<dbReference type="Proteomes" id="UP000054408">
    <property type="component" value="Unassembled WGS sequence"/>
</dbReference>
<reference evidence="2 3" key="1">
    <citation type="submission" date="2010-05" db="EMBL/GenBank/DDBJ databases">
        <title>The Genome Sequence of Thecamonas trahens ATCC 50062.</title>
        <authorList>
            <consortium name="The Broad Institute Genome Sequencing Platform"/>
            <person name="Russ C."/>
            <person name="Cuomo C."/>
            <person name="Shea T."/>
            <person name="Young S.K."/>
            <person name="Zeng Q."/>
            <person name="Koehrsen M."/>
            <person name="Haas B."/>
            <person name="Borodovsky M."/>
            <person name="Guigo R."/>
            <person name="Alvarado L."/>
            <person name="Berlin A."/>
            <person name="Bochicchio J."/>
            <person name="Borenstein D."/>
            <person name="Chapman S."/>
            <person name="Chen Z."/>
            <person name="Freedman E."/>
            <person name="Gellesch M."/>
            <person name="Goldberg J."/>
            <person name="Griggs A."/>
            <person name="Gujja S."/>
            <person name="Heilman E."/>
            <person name="Heiman D."/>
            <person name="Hepburn T."/>
            <person name="Howarth C."/>
            <person name="Jen D."/>
            <person name="Larson L."/>
            <person name="Mehta T."/>
            <person name="Park D."/>
            <person name="Pearson M."/>
            <person name="Roberts A."/>
            <person name="Saif S."/>
            <person name="Shenoy N."/>
            <person name="Sisk P."/>
            <person name="Stolte C."/>
            <person name="Sykes S."/>
            <person name="Thomson T."/>
            <person name="Walk T."/>
            <person name="White J."/>
            <person name="Yandava C."/>
            <person name="Burger G."/>
            <person name="Gray M.W."/>
            <person name="Holland P.W.H."/>
            <person name="King N."/>
            <person name="Lang F.B.F."/>
            <person name="Roger A.J."/>
            <person name="Ruiz-Trillo I."/>
            <person name="Lander E."/>
            <person name="Nusbaum C."/>
        </authorList>
    </citation>
    <scope>NUCLEOTIDE SEQUENCE [LARGE SCALE GENOMIC DNA]</scope>
    <source>
        <strain evidence="2 3">ATCC 50062</strain>
    </source>
</reference>
<name>A0A0L0DJE3_THETB</name>
<organism evidence="2 3">
    <name type="scientific">Thecamonas trahens ATCC 50062</name>
    <dbReference type="NCBI Taxonomy" id="461836"/>
    <lineage>
        <taxon>Eukaryota</taxon>
        <taxon>Apusozoa</taxon>
        <taxon>Apusomonadida</taxon>
        <taxon>Apusomonadidae</taxon>
        <taxon>Thecamonas</taxon>
    </lineage>
</organism>
<protein>
    <submittedName>
        <fullName evidence="2">Uncharacterized protein</fullName>
    </submittedName>
</protein>
<dbReference type="Gene3D" id="2.130.10.10">
    <property type="entry name" value="YVTN repeat-like/Quinoprotein amine dehydrogenase"/>
    <property type="match status" value="1"/>
</dbReference>
<gene>
    <name evidence="2" type="ORF">AMSG_01012</name>
</gene>
<dbReference type="InterPro" id="IPR011047">
    <property type="entry name" value="Quinoprotein_ADH-like_sf"/>
</dbReference>
<dbReference type="GeneID" id="25560786"/>
<dbReference type="PANTHER" id="PTHR44666">
    <property type="entry name" value="WD REPEAT-CONTAINING PROTEIN 53"/>
    <property type="match status" value="1"/>
</dbReference>
<evidence type="ECO:0000256" key="1">
    <source>
        <dbReference type="SAM" id="MobiDB-lite"/>
    </source>
</evidence>
<dbReference type="SUPFAM" id="SSF50998">
    <property type="entry name" value="Quinoprotein alcohol dehydrogenase-like"/>
    <property type="match status" value="1"/>
</dbReference>
<dbReference type="EMBL" id="GL349436">
    <property type="protein sequence ID" value="KNC52186.1"/>
    <property type="molecule type" value="Genomic_DNA"/>
</dbReference>
<proteinExistence type="predicted"/>